<dbReference type="InterPro" id="IPR024489">
    <property type="entry name" value="Organ_specific_prot"/>
</dbReference>
<evidence type="ECO:0000313" key="2">
    <source>
        <dbReference type="EMBL" id="CAA0830905.1"/>
    </source>
</evidence>
<reference evidence="2" key="1">
    <citation type="submission" date="2019-12" db="EMBL/GenBank/DDBJ databases">
        <authorList>
            <person name="Scholes J."/>
        </authorList>
    </citation>
    <scope>NUCLEOTIDE SEQUENCE</scope>
</reference>
<keyword evidence="1" id="KW-0732">Signal</keyword>
<dbReference type="EMBL" id="CACSLK010027831">
    <property type="protein sequence ID" value="CAA0830905.1"/>
    <property type="molecule type" value="Genomic_DNA"/>
</dbReference>
<dbReference type="PANTHER" id="PTHR33731:SF17">
    <property type="entry name" value="ORGAN-SPECIFIC PROTEIN P4-LIKE"/>
    <property type="match status" value="1"/>
</dbReference>
<dbReference type="OrthoDB" id="1734141at2759"/>
<feature type="signal peptide" evidence="1">
    <location>
        <begin position="1"/>
        <end position="18"/>
    </location>
</feature>
<accession>A0A9N7NFM2</accession>
<keyword evidence="3" id="KW-1185">Reference proteome</keyword>
<gene>
    <name evidence="2" type="ORF">SHERM_26288</name>
</gene>
<name>A0A9N7NFM2_STRHE</name>
<proteinExistence type="predicted"/>
<dbReference type="AlphaFoldDB" id="A0A9N7NFM2"/>
<evidence type="ECO:0000256" key="1">
    <source>
        <dbReference type="SAM" id="SignalP"/>
    </source>
</evidence>
<sequence length="86" mass="9821">MSTFFLLSFVLFAYVASARKDPGGEYWNQVMKGEPMPKTIADLLQPNPSTDSTSRTRARFVRNFDTSPNLIIYHSHHHFHLQPSAP</sequence>
<protein>
    <recommendedName>
        <fullName evidence="4">Organ specific protein</fullName>
    </recommendedName>
</protein>
<comment type="caution">
    <text evidence="2">The sequence shown here is derived from an EMBL/GenBank/DDBJ whole genome shotgun (WGS) entry which is preliminary data.</text>
</comment>
<evidence type="ECO:0008006" key="4">
    <source>
        <dbReference type="Google" id="ProtNLM"/>
    </source>
</evidence>
<organism evidence="2 3">
    <name type="scientific">Striga hermonthica</name>
    <name type="common">Purple witchweed</name>
    <name type="synonym">Buchnera hermonthica</name>
    <dbReference type="NCBI Taxonomy" id="68872"/>
    <lineage>
        <taxon>Eukaryota</taxon>
        <taxon>Viridiplantae</taxon>
        <taxon>Streptophyta</taxon>
        <taxon>Embryophyta</taxon>
        <taxon>Tracheophyta</taxon>
        <taxon>Spermatophyta</taxon>
        <taxon>Magnoliopsida</taxon>
        <taxon>eudicotyledons</taxon>
        <taxon>Gunneridae</taxon>
        <taxon>Pentapetalae</taxon>
        <taxon>asterids</taxon>
        <taxon>lamiids</taxon>
        <taxon>Lamiales</taxon>
        <taxon>Orobanchaceae</taxon>
        <taxon>Buchnereae</taxon>
        <taxon>Striga</taxon>
    </lineage>
</organism>
<dbReference type="PANTHER" id="PTHR33731">
    <property type="entry name" value="PROTEIN, PUTATIVE-RELATED"/>
    <property type="match status" value="1"/>
</dbReference>
<feature type="chain" id="PRO_5040259994" description="Organ specific protein" evidence="1">
    <location>
        <begin position="19"/>
        <end position="86"/>
    </location>
</feature>
<evidence type="ECO:0000313" key="3">
    <source>
        <dbReference type="Proteomes" id="UP001153555"/>
    </source>
</evidence>
<dbReference type="Proteomes" id="UP001153555">
    <property type="component" value="Unassembled WGS sequence"/>
</dbReference>
<dbReference type="Pfam" id="PF10950">
    <property type="entry name" value="Organ_specific"/>
    <property type="match status" value="1"/>
</dbReference>